<dbReference type="InterPro" id="IPR045324">
    <property type="entry name" value="Small_multidrug_res"/>
</dbReference>
<dbReference type="GO" id="GO:0022857">
    <property type="term" value="F:transmembrane transporter activity"/>
    <property type="evidence" value="ECO:0007669"/>
    <property type="project" value="InterPro"/>
</dbReference>
<evidence type="ECO:0000313" key="9">
    <source>
        <dbReference type="EMBL" id="REK77883.1"/>
    </source>
</evidence>
<protein>
    <submittedName>
        <fullName evidence="9">QacE family quaternary ammonium compound efflux SMR transporter</fullName>
    </submittedName>
</protein>
<gene>
    <name evidence="9" type="ORF">DX130_07600</name>
</gene>
<keyword evidence="3" id="KW-1003">Cell membrane</keyword>
<dbReference type="SUPFAM" id="SSF103481">
    <property type="entry name" value="Multidrug resistance efflux transporter EmrE"/>
    <property type="match status" value="1"/>
</dbReference>
<feature type="transmembrane region" description="Helical" evidence="8">
    <location>
        <begin position="33"/>
        <end position="51"/>
    </location>
</feature>
<dbReference type="PANTHER" id="PTHR30561">
    <property type="entry name" value="SMR FAMILY PROTON-DEPENDENT DRUG EFFLUX TRANSPORTER SUGE"/>
    <property type="match status" value="1"/>
</dbReference>
<keyword evidence="6 8" id="KW-0472">Membrane</keyword>
<dbReference type="Proteomes" id="UP000261905">
    <property type="component" value="Unassembled WGS sequence"/>
</dbReference>
<feature type="transmembrane region" description="Helical" evidence="8">
    <location>
        <begin position="85"/>
        <end position="104"/>
    </location>
</feature>
<dbReference type="GO" id="GO:0005886">
    <property type="term" value="C:plasma membrane"/>
    <property type="evidence" value="ECO:0007669"/>
    <property type="project" value="UniProtKB-SubCell"/>
</dbReference>
<name>A0A371PP07_9BACL</name>
<keyword evidence="2" id="KW-0813">Transport</keyword>
<reference evidence="9 10" key="1">
    <citation type="submission" date="2018-08" db="EMBL/GenBank/DDBJ databases">
        <title>Paenibacillus sp. M4BSY-1, whole genome shotgun sequence.</title>
        <authorList>
            <person name="Tuo L."/>
        </authorList>
    </citation>
    <scope>NUCLEOTIDE SEQUENCE [LARGE SCALE GENOMIC DNA]</scope>
    <source>
        <strain evidence="9 10">M4BSY-1</strain>
    </source>
</reference>
<evidence type="ECO:0000313" key="10">
    <source>
        <dbReference type="Proteomes" id="UP000261905"/>
    </source>
</evidence>
<comment type="similarity">
    <text evidence="7">Belongs to the drug/metabolite transporter (DMT) superfamily. Small multidrug resistance (SMR) (TC 2.A.7.1) family.</text>
</comment>
<evidence type="ECO:0000256" key="7">
    <source>
        <dbReference type="RuleBase" id="RU003942"/>
    </source>
</evidence>
<proteinExistence type="inferred from homology"/>
<evidence type="ECO:0000256" key="6">
    <source>
        <dbReference type="ARBA" id="ARBA00023136"/>
    </source>
</evidence>
<evidence type="ECO:0000256" key="5">
    <source>
        <dbReference type="ARBA" id="ARBA00022989"/>
    </source>
</evidence>
<keyword evidence="10" id="KW-1185">Reference proteome</keyword>
<evidence type="ECO:0000256" key="3">
    <source>
        <dbReference type="ARBA" id="ARBA00022475"/>
    </source>
</evidence>
<comment type="subcellular location">
    <subcellularLocation>
        <location evidence="1 7">Cell membrane</location>
        <topology evidence="1 7">Multi-pass membrane protein</topology>
    </subcellularLocation>
</comment>
<keyword evidence="5 8" id="KW-1133">Transmembrane helix</keyword>
<dbReference type="Pfam" id="PF00893">
    <property type="entry name" value="Multi_Drug_Res"/>
    <property type="match status" value="1"/>
</dbReference>
<dbReference type="AlphaFoldDB" id="A0A371PP07"/>
<organism evidence="9 10">
    <name type="scientific">Paenibacillus paeoniae</name>
    <dbReference type="NCBI Taxonomy" id="2292705"/>
    <lineage>
        <taxon>Bacteria</taxon>
        <taxon>Bacillati</taxon>
        <taxon>Bacillota</taxon>
        <taxon>Bacilli</taxon>
        <taxon>Bacillales</taxon>
        <taxon>Paenibacillaceae</taxon>
        <taxon>Paenibacillus</taxon>
    </lineage>
</organism>
<dbReference type="InterPro" id="IPR037185">
    <property type="entry name" value="EmrE-like"/>
</dbReference>
<evidence type="ECO:0000256" key="4">
    <source>
        <dbReference type="ARBA" id="ARBA00022692"/>
    </source>
</evidence>
<dbReference type="PANTHER" id="PTHR30561:SF1">
    <property type="entry name" value="MULTIDRUG TRANSPORTER EMRE"/>
    <property type="match status" value="1"/>
</dbReference>
<feature type="transmembrane region" description="Helical" evidence="8">
    <location>
        <begin position="58"/>
        <end position="79"/>
    </location>
</feature>
<keyword evidence="4 7" id="KW-0812">Transmembrane</keyword>
<dbReference type="EMBL" id="QUBQ01000001">
    <property type="protein sequence ID" value="REK77883.1"/>
    <property type="molecule type" value="Genomic_DNA"/>
</dbReference>
<sequence>MMAYLLLGVSIVLEVFGSTMLKASNGFRKIAPTTGTLVGYFLSFYLVSIVLKTLPLGLVYATWSAAGTILTAVMGVLLFKESLNKKGVLGIAILIVGLVLLNAAK</sequence>
<evidence type="ECO:0000256" key="2">
    <source>
        <dbReference type="ARBA" id="ARBA00022448"/>
    </source>
</evidence>
<comment type="caution">
    <text evidence="9">The sequence shown here is derived from an EMBL/GenBank/DDBJ whole genome shotgun (WGS) entry which is preliminary data.</text>
</comment>
<dbReference type="InterPro" id="IPR000390">
    <property type="entry name" value="Small_drug/metabolite_transptr"/>
</dbReference>
<dbReference type="FunFam" id="1.10.3730.20:FF:000001">
    <property type="entry name" value="Quaternary ammonium compound resistance transporter SugE"/>
    <property type="match status" value="1"/>
</dbReference>
<evidence type="ECO:0000256" key="1">
    <source>
        <dbReference type="ARBA" id="ARBA00004651"/>
    </source>
</evidence>
<evidence type="ECO:0000256" key="8">
    <source>
        <dbReference type="SAM" id="Phobius"/>
    </source>
</evidence>
<accession>A0A371PP07</accession>
<dbReference type="Gene3D" id="1.10.3730.20">
    <property type="match status" value="1"/>
</dbReference>